<evidence type="ECO:0000256" key="1">
    <source>
        <dbReference type="SAM" id="MobiDB-lite"/>
    </source>
</evidence>
<keyword evidence="3" id="KW-1185">Reference proteome</keyword>
<evidence type="ECO:0000313" key="2">
    <source>
        <dbReference type="EMBL" id="ORZ38543.1"/>
    </source>
</evidence>
<comment type="caution">
    <text evidence="2">The sequence shown here is derived from an EMBL/GenBank/DDBJ whole genome shotgun (WGS) entry which is preliminary data.</text>
</comment>
<protein>
    <submittedName>
        <fullName evidence="2">Uncharacterized protein</fullName>
    </submittedName>
</protein>
<feature type="region of interest" description="Disordered" evidence="1">
    <location>
        <begin position="1"/>
        <end position="63"/>
    </location>
</feature>
<gene>
    <name evidence="2" type="ORF">BCR44DRAFT_1428471</name>
</gene>
<name>A0A1Y2HXT6_9FUNG</name>
<organism evidence="2 3">
    <name type="scientific">Catenaria anguillulae PL171</name>
    <dbReference type="NCBI Taxonomy" id="765915"/>
    <lineage>
        <taxon>Eukaryota</taxon>
        <taxon>Fungi</taxon>
        <taxon>Fungi incertae sedis</taxon>
        <taxon>Blastocladiomycota</taxon>
        <taxon>Blastocladiomycetes</taxon>
        <taxon>Blastocladiales</taxon>
        <taxon>Catenariaceae</taxon>
        <taxon>Catenaria</taxon>
    </lineage>
</organism>
<accession>A0A1Y2HXT6</accession>
<dbReference type="EMBL" id="MCFL01000008">
    <property type="protein sequence ID" value="ORZ38543.1"/>
    <property type="molecule type" value="Genomic_DNA"/>
</dbReference>
<reference evidence="2 3" key="1">
    <citation type="submission" date="2016-07" db="EMBL/GenBank/DDBJ databases">
        <title>Pervasive Adenine N6-methylation of Active Genes in Fungi.</title>
        <authorList>
            <consortium name="DOE Joint Genome Institute"/>
            <person name="Mondo S.J."/>
            <person name="Dannebaum R.O."/>
            <person name="Kuo R.C."/>
            <person name="Labutti K."/>
            <person name="Haridas S."/>
            <person name="Kuo A."/>
            <person name="Salamov A."/>
            <person name="Ahrendt S.R."/>
            <person name="Lipzen A."/>
            <person name="Sullivan W."/>
            <person name="Andreopoulos W.B."/>
            <person name="Clum A."/>
            <person name="Lindquist E."/>
            <person name="Daum C."/>
            <person name="Ramamoorthy G.K."/>
            <person name="Gryganskyi A."/>
            <person name="Culley D."/>
            <person name="Magnuson J.K."/>
            <person name="James T.Y."/>
            <person name="O'Malley M.A."/>
            <person name="Stajich J.E."/>
            <person name="Spatafora J.W."/>
            <person name="Visel A."/>
            <person name="Grigoriev I.V."/>
        </authorList>
    </citation>
    <scope>NUCLEOTIDE SEQUENCE [LARGE SCALE GENOMIC DNA]</scope>
    <source>
        <strain evidence="2 3">PL171</strain>
    </source>
</reference>
<dbReference type="Proteomes" id="UP000193411">
    <property type="component" value="Unassembled WGS sequence"/>
</dbReference>
<proteinExistence type="predicted"/>
<dbReference type="AlphaFoldDB" id="A0A1Y2HXT6"/>
<feature type="region of interest" description="Disordered" evidence="1">
    <location>
        <begin position="77"/>
        <end position="97"/>
    </location>
</feature>
<evidence type="ECO:0000313" key="3">
    <source>
        <dbReference type="Proteomes" id="UP000193411"/>
    </source>
</evidence>
<sequence length="97" mass="10824">MLGYGFPFAERQAFDGQPQPHPSTTPRQPRHAPCSPGNPTEMATDPCQAPRSKTQAPTEHRESLRFAVLANASQLLDLARNDRESRRKPTMQGQGWL</sequence>